<reference evidence="2" key="2">
    <citation type="submission" date="2020-11" db="EMBL/GenBank/DDBJ databases">
        <authorList>
            <person name="McCartney M.A."/>
            <person name="Auch B."/>
            <person name="Kono T."/>
            <person name="Mallez S."/>
            <person name="Becker A."/>
            <person name="Gohl D.M."/>
            <person name="Silverstein K.A.T."/>
            <person name="Koren S."/>
            <person name="Bechman K.B."/>
            <person name="Herman A."/>
            <person name="Abrahante J.E."/>
            <person name="Garbe J."/>
        </authorList>
    </citation>
    <scope>NUCLEOTIDE SEQUENCE</scope>
    <source>
        <strain evidence="2">Duluth1</strain>
        <tissue evidence="2">Whole animal</tissue>
    </source>
</reference>
<reference evidence="2" key="1">
    <citation type="journal article" date="2019" name="bioRxiv">
        <title>The Genome of the Zebra Mussel, Dreissena polymorpha: A Resource for Invasive Species Research.</title>
        <authorList>
            <person name="McCartney M.A."/>
            <person name="Auch B."/>
            <person name="Kono T."/>
            <person name="Mallez S."/>
            <person name="Zhang Y."/>
            <person name="Obille A."/>
            <person name="Becker A."/>
            <person name="Abrahante J.E."/>
            <person name="Garbe J."/>
            <person name="Badalamenti J.P."/>
            <person name="Herman A."/>
            <person name="Mangelson H."/>
            <person name="Liachko I."/>
            <person name="Sullivan S."/>
            <person name="Sone E.D."/>
            <person name="Koren S."/>
            <person name="Silverstein K.A.T."/>
            <person name="Beckman K.B."/>
            <person name="Gohl D.M."/>
        </authorList>
    </citation>
    <scope>NUCLEOTIDE SEQUENCE</scope>
    <source>
        <strain evidence="2">Duluth1</strain>
        <tissue evidence="2">Whole animal</tissue>
    </source>
</reference>
<accession>A0A9D4MYF3</accession>
<dbReference type="Proteomes" id="UP000828390">
    <property type="component" value="Unassembled WGS sequence"/>
</dbReference>
<evidence type="ECO:0000256" key="1">
    <source>
        <dbReference type="SAM" id="MobiDB-lite"/>
    </source>
</evidence>
<dbReference type="AlphaFoldDB" id="A0A9D4MYF3"/>
<proteinExistence type="predicted"/>
<gene>
    <name evidence="2" type="ORF">DPMN_007409</name>
</gene>
<evidence type="ECO:0000313" key="3">
    <source>
        <dbReference type="Proteomes" id="UP000828390"/>
    </source>
</evidence>
<comment type="caution">
    <text evidence="2">The sequence shown here is derived from an EMBL/GenBank/DDBJ whole genome shotgun (WGS) entry which is preliminary data.</text>
</comment>
<sequence>MYASNSTSSSRKRPVERASPIIKPGTTKKTKSNFAQHSPSAPLIDSNDQNKLDNLPFISMIWLLLIKTSGNFCYPPV</sequence>
<evidence type="ECO:0000313" key="2">
    <source>
        <dbReference type="EMBL" id="KAH3883452.1"/>
    </source>
</evidence>
<organism evidence="2 3">
    <name type="scientific">Dreissena polymorpha</name>
    <name type="common">Zebra mussel</name>
    <name type="synonym">Mytilus polymorpha</name>
    <dbReference type="NCBI Taxonomy" id="45954"/>
    <lineage>
        <taxon>Eukaryota</taxon>
        <taxon>Metazoa</taxon>
        <taxon>Spiralia</taxon>
        <taxon>Lophotrochozoa</taxon>
        <taxon>Mollusca</taxon>
        <taxon>Bivalvia</taxon>
        <taxon>Autobranchia</taxon>
        <taxon>Heteroconchia</taxon>
        <taxon>Euheterodonta</taxon>
        <taxon>Imparidentia</taxon>
        <taxon>Neoheterodontei</taxon>
        <taxon>Myida</taxon>
        <taxon>Dreissenoidea</taxon>
        <taxon>Dreissenidae</taxon>
        <taxon>Dreissena</taxon>
    </lineage>
</organism>
<name>A0A9D4MYF3_DREPO</name>
<protein>
    <submittedName>
        <fullName evidence="2">Uncharacterized protein</fullName>
    </submittedName>
</protein>
<feature type="region of interest" description="Disordered" evidence="1">
    <location>
        <begin position="1"/>
        <end position="49"/>
    </location>
</feature>
<dbReference type="EMBL" id="JAIWYP010000001">
    <property type="protein sequence ID" value="KAH3883452.1"/>
    <property type="molecule type" value="Genomic_DNA"/>
</dbReference>
<keyword evidence="3" id="KW-1185">Reference proteome</keyword>